<sequence length="506" mass="53512">MALALLVTTLAVLSASHSLAAAAPNALSARQDTANCTSASFTIPSWYINEFKSSETNASFTVQNRASGSSTSLICNPATSSAGTAWLCGSTDPSLQVSIQIKDAKAGVEIHQSWSCSDRSPGHPLAFQASGKSTIPLSCTGEACKSSNPIDLVKGSLSAPLELNPSYASGPLGHDKTGCGAISTKPKWTVGTVIYVNETGDGQNAVATHSIQFQVLNQANGNVAGCLNYFDVPENEDPAVVMNCAGGTDFTRRDRYSIRTQTVFYPRSWTLTINETWFCDDVDAARPASYTGAAKTKLPLKCTSSNGRTACQLDTFDIDGSLDEKTDLVPYSIEDPLPTPDGCTISSVVNPSWTLSNVEITKPPASSAGSGSGSVAFNMKLNTQANLFDFPVFVNNRDVVFGSAADADAWYPCSFGTGEQPLAPRNCSLRYVARTNTLAVDAEWACTDLDGDNPIVFSGVATTTLPELQCVRTAAGLERCSSKEGVSWTAEVADVKWRTVHTPVLV</sequence>
<organism evidence="2 3">
    <name type="scientific">Echria macrotheca</name>
    <dbReference type="NCBI Taxonomy" id="438768"/>
    <lineage>
        <taxon>Eukaryota</taxon>
        <taxon>Fungi</taxon>
        <taxon>Dikarya</taxon>
        <taxon>Ascomycota</taxon>
        <taxon>Pezizomycotina</taxon>
        <taxon>Sordariomycetes</taxon>
        <taxon>Sordariomycetidae</taxon>
        <taxon>Sordariales</taxon>
        <taxon>Schizotheciaceae</taxon>
        <taxon>Echria</taxon>
    </lineage>
</organism>
<evidence type="ECO:0000313" key="2">
    <source>
        <dbReference type="EMBL" id="KAK1758842.1"/>
    </source>
</evidence>
<comment type="caution">
    <text evidence="2">The sequence shown here is derived from an EMBL/GenBank/DDBJ whole genome shotgun (WGS) entry which is preliminary data.</text>
</comment>
<dbReference type="AlphaFoldDB" id="A0AAJ0BL30"/>
<name>A0AAJ0BL30_9PEZI</name>
<keyword evidence="1" id="KW-0732">Signal</keyword>
<reference evidence="2" key="1">
    <citation type="submission" date="2023-06" db="EMBL/GenBank/DDBJ databases">
        <title>Genome-scale phylogeny and comparative genomics of the fungal order Sordariales.</title>
        <authorList>
            <consortium name="Lawrence Berkeley National Laboratory"/>
            <person name="Hensen N."/>
            <person name="Bonometti L."/>
            <person name="Westerberg I."/>
            <person name="Brannstrom I.O."/>
            <person name="Guillou S."/>
            <person name="Cros-Aarteil S."/>
            <person name="Calhoun S."/>
            <person name="Haridas S."/>
            <person name="Kuo A."/>
            <person name="Mondo S."/>
            <person name="Pangilinan J."/>
            <person name="Riley R."/>
            <person name="Labutti K."/>
            <person name="Andreopoulos B."/>
            <person name="Lipzen A."/>
            <person name="Chen C."/>
            <person name="Yanf M."/>
            <person name="Daum C."/>
            <person name="Ng V."/>
            <person name="Clum A."/>
            <person name="Steindorff A."/>
            <person name="Ohm R."/>
            <person name="Martin F."/>
            <person name="Silar P."/>
            <person name="Natvig D."/>
            <person name="Lalanne C."/>
            <person name="Gautier V."/>
            <person name="Ament-Velasquez S.L."/>
            <person name="Kruys A."/>
            <person name="Hutchinson M.I."/>
            <person name="Powell A.J."/>
            <person name="Barry K."/>
            <person name="Miller A.N."/>
            <person name="Grigoriev I.V."/>
            <person name="Debuchy R."/>
            <person name="Gladieux P."/>
            <person name="Thoren M.H."/>
            <person name="Johannesson H."/>
        </authorList>
    </citation>
    <scope>NUCLEOTIDE SEQUENCE</scope>
    <source>
        <strain evidence="2">PSN4</strain>
    </source>
</reference>
<keyword evidence="3" id="KW-1185">Reference proteome</keyword>
<evidence type="ECO:0000313" key="3">
    <source>
        <dbReference type="Proteomes" id="UP001239445"/>
    </source>
</evidence>
<evidence type="ECO:0000256" key="1">
    <source>
        <dbReference type="SAM" id="SignalP"/>
    </source>
</evidence>
<protein>
    <submittedName>
        <fullName evidence="2">Uncharacterized protein</fullName>
    </submittedName>
</protein>
<proteinExistence type="predicted"/>
<dbReference type="Proteomes" id="UP001239445">
    <property type="component" value="Unassembled WGS sequence"/>
</dbReference>
<accession>A0AAJ0BL30</accession>
<feature type="signal peptide" evidence="1">
    <location>
        <begin position="1"/>
        <end position="22"/>
    </location>
</feature>
<dbReference type="EMBL" id="MU839828">
    <property type="protein sequence ID" value="KAK1758842.1"/>
    <property type="molecule type" value="Genomic_DNA"/>
</dbReference>
<gene>
    <name evidence="2" type="ORF">QBC47DRAFT_409671</name>
</gene>
<feature type="chain" id="PRO_5042614381" evidence="1">
    <location>
        <begin position="23"/>
        <end position="506"/>
    </location>
</feature>